<dbReference type="RefSeq" id="WP_188684733.1">
    <property type="nucleotide sequence ID" value="NZ_BMKX01000002.1"/>
</dbReference>
<dbReference type="EC" id="2.7.13.3" evidence="2"/>
<keyword evidence="5" id="KW-0547">Nucleotide-binding</keyword>
<evidence type="ECO:0000256" key="10">
    <source>
        <dbReference type="SAM" id="Phobius"/>
    </source>
</evidence>
<proteinExistence type="predicted"/>
<dbReference type="PANTHER" id="PTHR24421:SF10">
    <property type="entry name" value="NITRATE_NITRITE SENSOR PROTEIN NARQ"/>
    <property type="match status" value="1"/>
</dbReference>
<reference evidence="13" key="1">
    <citation type="journal article" date="2019" name="Int. J. Syst. Evol. Microbiol.">
        <title>The Global Catalogue of Microorganisms (GCM) 10K type strain sequencing project: providing services to taxonomists for standard genome sequencing and annotation.</title>
        <authorList>
            <consortium name="The Broad Institute Genomics Platform"/>
            <consortium name="The Broad Institute Genome Sequencing Center for Infectious Disease"/>
            <person name="Wu L."/>
            <person name="Ma J."/>
        </authorList>
    </citation>
    <scope>NUCLEOTIDE SEQUENCE [LARGE SCALE GENOMIC DNA]</scope>
    <source>
        <strain evidence="13">CGMCC 1.3685</strain>
    </source>
</reference>
<gene>
    <name evidence="12" type="ORF">GCM10007173_14490</name>
</gene>
<keyword evidence="10" id="KW-1133">Transmembrane helix</keyword>
<dbReference type="EMBL" id="BMKX01000002">
    <property type="protein sequence ID" value="GGJ56806.1"/>
    <property type="molecule type" value="Genomic_DNA"/>
</dbReference>
<keyword evidence="10" id="KW-0812">Transmembrane</keyword>
<feature type="transmembrane region" description="Helical" evidence="10">
    <location>
        <begin position="93"/>
        <end position="124"/>
    </location>
</feature>
<evidence type="ECO:0000256" key="7">
    <source>
        <dbReference type="ARBA" id="ARBA00022840"/>
    </source>
</evidence>
<dbReference type="InterPro" id="IPR011712">
    <property type="entry name" value="Sig_transdc_His_kin_sub3_dim/P"/>
</dbReference>
<dbReference type="InterPro" id="IPR036890">
    <property type="entry name" value="HATPase_C_sf"/>
</dbReference>
<keyword evidence="13" id="KW-1185">Reference proteome</keyword>
<evidence type="ECO:0000256" key="8">
    <source>
        <dbReference type="ARBA" id="ARBA00023012"/>
    </source>
</evidence>
<evidence type="ECO:0000256" key="4">
    <source>
        <dbReference type="ARBA" id="ARBA00022679"/>
    </source>
</evidence>
<dbReference type="Pfam" id="PF07730">
    <property type="entry name" value="HisKA_3"/>
    <property type="match status" value="1"/>
</dbReference>
<keyword evidence="3" id="KW-0597">Phosphoprotein</keyword>
<evidence type="ECO:0000259" key="11">
    <source>
        <dbReference type="Pfam" id="PF07730"/>
    </source>
</evidence>
<dbReference type="GeneID" id="303303820"/>
<keyword evidence="4" id="KW-0808">Transferase</keyword>
<accession>A0ABQ2DGS3</accession>
<keyword evidence="7" id="KW-0067">ATP-binding</keyword>
<feature type="transmembrane region" description="Helical" evidence="10">
    <location>
        <begin position="163"/>
        <end position="185"/>
    </location>
</feature>
<evidence type="ECO:0000313" key="12">
    <source>
        <dbReference type="EMBL" id="GGJ56806.1"/>
    </source>
</evidence>
<organism evidence="12 13">
    <name type="scientific">Glutamicibacter ardleyensis</name>
    <dbReference type="NCBI Taxonomy" id="225894"/>
    <lineage>
        <taxon>Bacteria</taxon>
        <taxon>Bacillati</taxon>
        <taxon>Actinomycetota</taxon>
        <taxon>Actinomycetes</taxon>
        <taxon>Micrococcales</taxon>
        <taxon>Micrococcaceae</taxon>
        <taxon>Glutamicibacter</taxon>
    </lineage>
</organism>
<dbReference type="InterPro" id="IPR050482">
    <property type="entry name" value="Sensor_HK_TwoCompSys"/>
</dbReference>
<keyword evidence="6" id="KW-0418">Kinase</keyword>
<dbReference type="Proteomes" id="UP000606115">
    <property type="component" value="Unassembled WGS sequence"/>
</dbReference>
<evidence type="ECO:0000256" key="6">
    <source>
        <dbReference type="ARBA" id="ARBA00022777"/>
    </source>
</evidence>
<feature type="transmembrane region" description="Helical" evidence="10">
    <location>
        <begin position="68"/>
        <end position="87"/>
    </location>
</feature>
<evidence type="ECO:0000256" key="2">
    <source>
        <dbReference type="ARBA" id="ARBA00012438"/>
    </source>
</evidence>
<comment type="catalytic activity">
    <reaction evidence="1">
        <text>ATP + protein L-histidine = ADP + protein N-phospho-L-histidine.</text>
        <dbReference type="EC" id="2.7.13.3"/>
    </reaction>
</comment>
<name>A0ABQ2DGS3_9MICC</name>
<feature type="domain" description="Signal transduction histidine kinase subgroup 3 dimerisation and phosphoacceptor" evidence="11">
    <location>
        <begin position="209"/>
        <end position="276"/>
    </location>
</feature>
<evidence type="ECO:0000256" key="5">
    <source>
        <dbReference type="ARBA" id="ARBA00022741"/>
    </source>
</evidence>
<dbReference type="PANTHER" id="PTHR24421">
    <property type="entry name" value="NITRATE/NITRITE SENSOR PROTEIN NARX-RELATED"/>
    <property type="match status" value="1"/>
</dbReference>
<feature type="compositionally biased region" description="Polar residues" evidence="9">
    <location>
        <begin position="8"/>
        <end position="22"/>
    </location>
</feature>
<keyword evidence="8" id="KW-0902">Two-component regulatory system</keyword>
<evidence type="ECO:0000256" key="9">
    <source>
        <dbReference type="SAM" id="MobiDB-lite"/>
    </source>
</evidence>
<sequence length="425" mass="46190">MVALMRSGPTQNFPGSPSRSTAGRSMLDRVKVLSRTVAWQRSIIALAGFFLEMYIWYARNPREFNGSISLWIIAAVSFLGYCTLVYSRSFVPAYLTMLVLSTVCLFVPGAPTMMAGFLIALFFLARHLPPPRAYLALPGAIIPILTASFASTKLQLLGNLTSALPSFFVMTLLVLSVWFSAVALSRYEHALRTERAWAIQAREEATIMERLRISRDLHDSVAHALTAIVLQTAGLRTVQRTNSRAVDWDAALADVQQTAEQSIRELHRLLGILRSEDTKEPGSLPRELDDIAELIDAARASGVEISEKVTGTKGPIDPSIGHAGYRVVQESLSNVMRHAGQGAKASVEIHWDPLSLTIVVRSISGAVKTPGLSGGFGLVGLRERVTISGGTLVAEPTKDGFLVKAVLPAKNDQDLREQAQIDDAG</sequence>
<keyword evidence="10" id="KW-0472">Membrane</keyword>
<protein>
    <recommendedName>
        <fullName evidence="2">histidine kinase</fullName>
        <ecNumber evidence="2">2.7.13.3</ecNumber>
    </recommendedName>
</protein>
<evidence type="ECO:0000313" key="13">
    <source>
        <dbReference type="Proteomes" id="UP000606115"/>
    </source>
</evidence>
<dbReference type="Gene3D" id="3.30.565.10">
    <property type="entry name" value="Histidine kinase-like ATPase, C-terminal domain"/>
    <property type="match status" value="1"/>
</dbReference>
<evidence type="ECO:0000256" key="1">
    <source>
        <dbReference type="ARBA" id="ARBA00000085"/>
    </source>
</evidence>
<evidence type="ECO:0000256" key="3">
    <source>
        <dbReference type="ARBA" id="ARBA00022553"/>
    </source>
</evidence>
<feature type="region of interest" description="Disordered" evidence="9">
    <location>
        <begin position="1"/>
        <end position="22"/>
    </location>
</feature>
<dbReference type="Gene3D" id="1.20.5.1930">
    <property type="match status" value="1"/>
</dbReference>
<dbReference type="CDD" id="cd16917">
    <property type="entry name" value="HATPase_UhpB-NarQ-NarX-like"/>
    <property type="match status" value="1"/>
</dbReference>
<comment type="caution">
    <text evidence="12">The sequence shown here is derived from an EMBL/GenBank/DDBJ whole genome shotgun (WGS) entry which is preliminary data.</text>
</comment>
<feature type="transmembrane region" description="Helical" evidence="10">
    <location>
        <begin position="38"/>
        <end position="56"/>
    </location>
</feature>
<dbReference type="SUPFAM" id="SSF55874">
    <property type="entry name" value="ATPase domain of HSP90 chaperone/DNA topoisomerase II/histidine kinase"/>
    <property type="match status" value="1"/>
</dbReference>
<feature type="transmembrane region" description="Helical" evidence="10">
    <location>
        <begin position="133"/>
        <end position="151"/>
    </location>
</feature>